<dbReference type="Proteomes" id="UP001597362">
    <property type="component" value="Unassembled WGS sequence"/>
</dbReference>
<evidence type="ECO:0000313" key="1">
    <source>
        <dbReference type="EMBL" id="MFD2115431.1"/>
    </source>
</evidence>
<accession>A0ABW4YIC0</accession>
<evidence type="ECO:0000313" key="2">
    <source>
        <dbReference type="Proteomes" id="UP001597362"/>
    </source>
</evidence>
<gene>
    <name evidence="1" type="ORF">ACFSJH_06750</name>
</gene>
<name>A0ABW4YIC0_9BACL</name>
<sequence length="617" mass="69558">MNVETHPLSVEGTHANRMIHLESEQLIIEPYFIDKFGSVRVISPAKMEGRLTAVTKHLTDPQNKVVFYTMESGLYEVDVHSLQVTTLYRDPNHMNPMMYLLPGVHGKGAYSGQGRLVVSNNGLGGVLAEWTGEGDAGKRENWTIVDQNKYTEITGPGGIYGSPTDEAPIWALGWDEKSVLLNVCENKSRQRYRLPMGSYTHSADDGWFTEWPRIRDIGETDWLMDMFGTLFWFPPTFSEANSSGIRPISVHHKMIVDFAKWNEQLVLGCNDASVQENPLTGRCQSNLLFTSVDKLKDFGNPTGFGGVWANEDVTAGQYSEPYLFAGYEQRTLHLSHQQDEKVTFAIELDQQGYGNWTTYQTITVPAHSYQYVIFPQQLQAEWIRLQVQQASSKVTAHYHYSPATGNKEQPAMFTALASIGSTVERTDGLLINADDMDLPLYMVRQARDDVGKATQQTLYKWNEQLQIKEVKDDSLCSEFVDKYSITTDCKVDAASVIIRASDGQQYRLPKSAATKNNNSVQQARAIREVVTERKLLNIHGSFYELPVDRSGGVQKIQPICTHEKHIYDFCSWRGMLVLSGLMTEKELDNNAVSIDSTISEHVCYNHDVGLWFGNVDD</sequence>
<dbReference type="RefSeq" id="WP_377770582.1">
    <property type="nucleotide sequence ID" value="NZ_JBHUHO010000017.1"/>
</dbReference>
<reference evidence="2" key="1">
    <citation type="journal article" date="2019" name="Int. J. Syst. Evol. Microbiol.">
        <title>The Global Catalogue of Microorganisms (GCM) 10K type strain sequencing project: providing services to taxonomists for standard genome sequencing and annotation.</title>
        <authorList>
            <consortium name="The Broad Institute Genomics Platform"/>
            <consortium name="The Broad Institute Genome Sequencing Center for Infectious Disease"/>
            <person name="Wu L."/>
            <person name="Ma J."/>
        </authorList>
    </citation>
    <scope>NUCLEOTIDE SEQUENCE [LARGE SCALE GENOMIC DNA]</scope>
    <source>
        <strain evidence="2">GH52</strain>
    </source>
</reference>
<organism evidence="1 2">
    <name type="scientific">Paenibacillus yanchengensis</name>
    <dbReference type="NCBI Taxonomy" id="2035833"/>
    <lineage>
        <taxon>Bacteria</taxon>
        <taxon>Bacillati</taxon>
        <taxon>Bacillota</taxon>
        <taxon>Bacilli</taxon>
        <taxon>Bacillales</taxon>
        <taxon>Paenibacillaceae</taxon>
        <taxon>Paenibacillus</taxon>
    </lineage>
</organism>
<protein>
    <submittedName>
        <fullName evidence="1">Uncharacterized protein</fullName>
    </submittedName>
</protein>
<proteinExistence type="predicted"/>
<comment type="caution">
    <text evidence="1">The sequence shown here is derived from an EMBL/GenBank/DDBJ whole genome shotgun (WGS) entry which is preliminary data.</text>
</comment>
<dbReference type="EMBL" id="JBHUHO010000017">
    <property type="protein sequence ID" value="MFD2115431.1"/>
    <property type="molecule type" value="Genomic_DNA"/>
</dbReference>
<keyword evidence="2" id="KW-1185">Reference proteome</keyword>